<proteinExistence type="predicted"/>
<gene>
    <name evidence="4" type="ORF">METZ01_LOCUS322443</name>
</gene>
<evidence type="ECO:0000256" key="2">
    <source>
        <dbReference type="ARBA" id="ARBA00022801"/>
    </source>
</evidence>
<accession>A0A382P846</accession>
<protein>
    <recommendedName>
        <fullName evidence="3">Sulfatase N-terminal domain-containing protein</fullName>
    </recommendedName>
</protein>
<evidence type="ECO:0000256" key="1">
    <source>
        <dbReference type="ARBA" id="ARBA00022723"/>
    </source>
</evidence>
<reference evidence="4" key="1">
    <citation type="submission" date="2018-05" db="EMBL/GenBank/DDBJ databases">
        <authorList>
            <person name="Lanie J.A."/>
            <person name="Ng W.-L."/>
            <person name="Kazmierczak K.M."/>
            <person name="Andrzejewski T.M."/>
            <person name="Davidsen T.M."/>
            <person name="Wayne K.J."/>
            <person name="Tettelin H."/>
            <person name="Glass J.I."/>
            <person name="Rusch D."/>
            <person name="Podicherti R."/>
            <person name="Tsui H.-C.T."/>
            <person name="Winkler M.E."/>
        </authorList>
    </citation>
    <scope>NUCLEOTIDE SEQUENCE</scope>
</reference>
<dbReference type="Gene3D" id="3.40.720.10">
    <property type="entry name" value="Alkaline Phosphatase, subunit A"/>
    <property type="match status" value="1"/>
</dbReference>
<dbReference type="Pfam" id="PF00884">
    <property type="entry name" value="Sulfatase"/>
    <property type="match status" value="1"/>
</dbReference>
<dbReference type="AlphaFoldDB" id="A0A382P846"/>
<dbReference type="GO" id="GO:0046872">
    <property type="term" value="F:metal ion binding"/>
    <property type="evidence" value="ECO:0007669"/>
    <property type="project" value="UniProtKB-KW"/>
</dbReference>
<feature type="non-terminal residue" evidence="4">
    <location>
        <position position="310"/>
    </location>
</feature>
<evidence type="ECO:0000259" key="3">
    <source>
        <dbReference type="Pfam" id="PF00884"/>
    </source>
</evidence>
<dbReference type="SUPFAM" id="SSF53649">
    <property type="entry name" value="Alkaline phosphatase-like"/>
    <property type="match status" value="1"/>
</dbReference>
<sequence length="310" mass="34651">MRPLLLVLFFTASLHAAERLNVVMVEADDLNPMALGYMGHRVVKTPHLDRLAAQGTVFKNCIVQGTACAPSRNSLLTGTYPHNTGIYMNASSAGLPENCWTFPAALRRAGVYTAFYGKNHFRTDQLGFDLNFSTGGKVAVSGRKHPPGKDPYITHLHEKGLQDKLVAAYKNRKGLDIEFPLDEEDYLDSFIINSAIKWLKAKEARKDPFFLWIDLTLPHPPMDVPQKYKDLYKDVELDPVIPMRKNGLPASLAKDMNESPRNLTAYRRGYLAMITMMDALVGRLVDHLDKSGLRENTIVIFIADQGSMTG</sequence>
<name>A0A382P846_9ZZZZ</name>
<keyword evidence="2" id="KW-0378">Hydrolase</keyword>
<dbReference type="InterPro" id="IPR017850">
    <property type="entry name" value="Alkaline_phosphatase_core_sf"/>
</dbReference>
<evidence type="ECO:0000313" key="4">
    <source>
        <dbReference type="EMBL" id="SVC69589.1"/>
    </source>
</evidence>
<dbReference type="PANTHER" id="PTHR45953">
    <property type="entry name" value="IDURONATE 2-SULFATASE"/>
    <property type="match status" value="1"/>
</dbReference>
<dbReference type="GO" id="GO:0008484">
    <property type="term" value="F:sulfuric ester hydrolase activity"/>
    <property type="evidence" value="ECO:0007669"/>
    <property type="project" value="TreeGrafter"/>
</dbReference>
<dbReference type="InterPro" id="IPR000917">
    <property type="entry name" value="Sulfatase_N"/>
</dbReference>
<feature type="domain" description="Sulfatase N-terminal" evidence="3">
    <location>
        <begin position="21"/>
        <end position="309"/>
    </location>
</feature>
<dbReference type="EMBL" id="UINC01105562">
    <property type="protein sequence ID" value="SVC69589.1"/>
    <property type="molecule type" value="Genomic_DNA"/>
</dbReference>
<keyword evidence="1" id="KW-0479">Metal-binding</keyword>
<organism evidence="4">
    <name type="scientific">marine metagenome</name>
    <dbReference type="NCBI Taxonomy" id="408172"/>
    <lineage>
        <taxon>unclassified sequences</taxon>
        <taxon>metagenomes</taxon>
        <taxon>ecological metagenomes</taxon>
    </lineage>
</organism>
<dbReference type="GO" id="GO:0005737">
    <property type="term" value="C:cytoplasm"/>
    <property type="evidence" value="ECO:0007669"/>
    <property type="project" value="TreeGrafter"/>
</dbReference>
<dbReference type="PANTHER" id="PTHR45953:SF1">
    <property type="entry name" value="IDURONATE 2-SULFATASE"/>
    <property type="match status" value="1"/>
</dbReference>